<name>A0A378QCF0_9GAMM</name>
<dbReference type="GO" id="GO:0016829">
    <property type="term" value="F:lyase activity"/>
    <property type="evidence" value="ECO:0007669"/>
    <property type="project" value="UniProtKB-KW"/>
</dbReference>
<dbReference type="Gene3D" id="1.10.530.10">
    <property type="match status" value="1"/>
</dbReference>
<dbReference type="PANTHER" id="PTHR37423:SF2">
    <property type="entry name" value="MEMBRANE-BOUND LYTIC MUREIN TRANSGLYCOSYLASE C"/>
    <property type="match status" value="1"/>
</dbReference>
<dbReference type="PANTHER" id="PTHR37423">
    <property type="entry name" value="SOLUBLE LYTIC MUREIN TRANSGLYCOSYLASE-RELATED"/>
    <property type="match status" value="1"/>
</dbReference>
<evidence type="ECO:0000256" key="1">
    <source>
        <dbReference type="ARBA" id="ARBA00007734"/>
    </source>
</evidence>
<organism evidence="3 4">
    <name type="scientific">Moraxella ovis</name>
    <dbReference type="NCBI Taxonomy" id="29433"/>
    <lineage>
        <taxon>Bacteria</taxon>
        <taxon>Pseudomonadati</taxon>
        <taxon>Pseudomonadota</taxon>
        <taxon>Gammaproteobacteria</taxon>
        <taxon>Moraxellales</taxon>
        <taxon>Moraxellaceae</taxon>
        <taxon>Moraxella</taxon>
    </lineage>
</organism>
<sequence length="129" mass="14437">MARKIYQEMGVSPDLVPILLAQLHAESGWNPSAVSPAQAQGLSQFIPSSARRFGVKYGTSDAAVRTQIQGQVKYMNYLLGFFNGNLNHALSAYNWGEGNMQKHLQGKRQMPAETRSYVPKIKRLSGYYR</sequence>
<dbReference type="AlphaFoldDB" id="A0A378QCF0"/>
<keyword evidence="3" id="KW-0456">Lyase</keyword>
<dbReference type="EC" id="4.2.2.-" evidence="3"/>
<dbReference type="SUPFAM" id="SSF53955">
    <property type="entry name" value="Lysozyme-like"/>
    <property type="match status" value="1"/>
</dbReference>
<protein>
    <submittedName>
        <fullName evidence="3">Membrane-bound lytic murein transglycosylase D</fullName>
        <ecNumber evidence="3">4.2.2.-</ecNumber>
    </submittedName>
</protein>
<evidence type="ECO:0000313" key="3">
    <source>
        <dbReference type="EMBL" id="STY98586.1"/>
    </source>
</evidence>
<comment type="similarity">
    <text evidence="1">Belongs to the transglycosylase Slt family.</text>
</comment>
<dbReference type="Pfam" id="PF01464">
    <property type="entry name" value="SLT"/>
    <property type="match status" value="1"/>
</dbReference>
<dbReference type="CDD" id="cd00254">
    <property type="entry name" value="LT-like"/>
    <property type="match status" value="1"/>
</dbReference>
<evidence type="ECO:0000259" key="2">
    <source>
        <dbReference type="Pfam" id="PF01464"/>
    </source>
</evidence>
<reference evidence="3 4" key="1">
    <citation type="submission" date="2018-06" db="EMBL/GenBank/DDBJ databases">
        <authorList>
            <consortium name="Pathogen Informatics"/>
            <person name="Doyle S."/>
        </authorList>
    </citation>
    <scope>NUCLEOTIDE SEQUENCE [LARGE SCALE GENOMIC DNA]</scope>
    <source>
        <strain evidence="3 4">NCTC11227</strain>
    </source>
</reference>
<dbReference type="Proteomes" id="UP000255102">
    <property type="component" value="Unassembled WGS sequence"/>
</dbReference>
<evidence type="ECO:0000313" key="4">
    <source>
        <dbReference type="Proteomes" id="UP000255102"/>
    </source>
</evidence>
<dbReference type="EMBL" id="UGPW01000002">
    <property type="protein sequence ID" value="STY98586.1"/>
    <property type="molecule type" value="Genomic_DNA"/>
</dbReference>
<feature type="domain" description="Transglycosylase SLT" evidence="2">
    <location>
        <begin position="18"/>
        <end position="109"/>
    </location>
</feature>
<accession>A0A378QCF0</accession>
<gene>
    <name evidence="3" type="primary">mltD_3</name>
    <name evidence="3" type="ORF">NCTC11227_02262</name>
</gene>
<proteinExistence type="inferred from homology"/>
<dbReference type="InterPro" id="IPR023346">
    <property type="entry name" value="Lysozyme-like_dom_sf"/>
</dbReference>
<dbReference type="InterPro" id="IPR008258">
    <property type="entry name" value="Transglycosylase_SLT_dom_1"/>
</dbReference>